<name>A0A3N0AFG7_9ACTN</name>
<reference evidence="4" key="1">
    <citation type="submission" date="2018-05" db="EMBL/GenBank/DDBJ databases">
        <title>Genome Sequencing of selected type strains of the family Eggerthellaceae.</title>
        <authorList>
            <person name="Danylec N."/>
            <person name="Stoll D.A."/>
            <person name="Doetsch A."/>
            <person name="Huch M."/>
        </authorList>
    </citation>
    <scope>NUCLEOTIDE SEQUENCE [LARGE SCALE GENOMIC DNA]</scope>
    <source>
        <strain evidence="4">DSM 17537</strain>
    </source>
</reference>
<dbReference type="SUPFAM" id="SSF52402">
    <property type="entry name" value="Adenine nucleotide alpha hydrolases-like"/>
    <property type="match status" value="1"/>
</dbReference>
<dbReference type="InterPro" id="IPR006015">
    <property type="entry name" value="Universal_stress_UspA"/>
</dbReference>
<dbReference type="AlphaFoldDB" id="A0A3N0AFG7"/>
<feature type="domain" description="UspA" evidence="2">
    <location>
        <begin position="3"/>
        <end position="158"/>
    </location>
</feature>
<evidence type="ECO:0000313" key="3">
    <source>
        <dbReference type="EMBL" id="RNL20546.1"/>
    </source>
</evidence>
<dbReference type="InterPro" id="IPR014729">
    <property type="entry name" value="Rossmann-like_a/b/a_fold"/>
</dbReference>
<organism evidence="3 4">
    <name type="scientific">Slackia faecicanis</name>
    <dbReference type="NCBI Taxonomy" id="255723"/>
    <lineage>
        <taxon>Bacteria</taxon>
        <taxon>Bacillati</taxon>
        <taxon>Actinomycetota</taxon>
        <taxon>Coriobacteriia</taxon>
        <taxon>Eggerthellales</taxon>
        <taxon>Eggerthellaceae</taxon>
        <taxon>Slackia</taxon>
    </lineage>
</organism>
<dbReference type="Proteomes" id="UP000267368">
    <property type="component" value="Unassembled WGS sequence"/>
</dbReference>
<dbReference type="Gene3D" id="3.40.50.620">
    <property type="entry name" value="HUPs"/>
    <property type="match status" value="1"/>
</dbReference>
<evidence type="ECO:0000256" key="1">
    <source>
        <dbReference type="ARBA" id="ARBA00008791"/>
    </source>
</evidence>
<protein>
    <submittedName>
        <fullName evidence="3">Universal stress protein</fullName>
    </submittedName>
</protein>
<dbReference type="PANTHER" id="PTHR46268:SF6">
    <property type="entry name" value="UNIVERSAL STRESS PROTEIN UP12"/>
    <property type="match status" value="1"/>
</dbReference>
<dbReference type="PRINTS" id="PR01438">
    <property type="entry name" value="UNVRSLSTRESS"/>
</dbReference>
<keyword evidence="4" id="KW-1185">Reference proteome</keyword>
<accession>A0A3N0AFG7</accession>
<dbReference type="CDD" id="cd00293">
    <property type="entry name" value="USP-like"/>
    <property type="match status" value="1"/>
</dbReference>
<dbReference type="PANTHER" id="PTHR46268">
    <property type="entry name" value="STRESS RESPONSE PROTEIN NHAX"/>
    <property type="match status" value="1"/>
</dbReference>
<dbReference type="EMBL" id="QICB01000002">
    <property type="protein sequence ID" value="RNL20546.1"/>
    <property type="molecule type" value="Genomic_DNA"/>
</dbReference>
<dbReference type="InterPro" id="IPR006016">
    <property type="entry name" value="UspA"/>
</dbReference>
<dbReference type="OrthoDB" id="3175354at2"/>
<comment type="similarity">
    <text evidence="1">Belongs to the universal stress protein A family.</text>
</comment>
<comment type="caution">
    <text evidence="3">The sequence shown here is derived from an EMBL/GenBank/DDBJ whole genome shotgun (WGS) entry which is preliminary data.</text>
</comment>
<sequence length="160" mass="17254">MKYSNILVPYDRSESAKRALTTALEMAADAESAKVTAFFASPVPEFESSQFLAAENMAGVVRVPPEELAAMQKEYLDYERGLLVEDLKEYVGENVLAAADLFQVAVGQGKPSKAILDYAADHQCDLIVMGCRGLNAVAGMLGSVSYAVLRNADCPVLIEK</sequence>
<evidence type="ECO:0000259" key="2">
    <source>
        <dbReference type="Pfam" id="PF00582"/>
    </source>
</evidence>
<dbReference type="RefSeq" id="WP_123197653.1">
    <property type="nucleotide sequence ID" value="NZ_QICB01000002.1"/>
</dbReference>
<dbReference type="Pfam" id="PF00582">
    <property type="entry name" value="Usp"/>
    <property type="match status" value="1"/>
</dbReference>
<evidence type="ECO:0000313" key="4">
    <source>
        <dbReference type="Proteomes" id="UP000267368"/>
    </source>
</evidence>
<gene>
    <name evidence="3" type="ORF">DMP07_02810</name>
</gene>
<proteinExistence type="inferred from homology"/>